<comment type="caution">
    <text evidence="1">The sequence shown here is derived from an EMBL/GenBank/DDBJ whole genome shotgun (WGS) entry which is preliminary data.</text>
</comment>
<dbReference type="Pfam" id="PF07366">
    <property type="entry name" value="SnoaL"/>
    <property type="match status" value="1"/>
</dbReference>
<accession>A0A918ATC1</accession>
<dbReference type="AlphaFoldDB" id="A0A918ATC1"/>
<sequence length="140" mass="15048">MTTNVSPLVDKWFRMWNGDLALVEDVATPDIRVHATKLDGGELPLVGREELTGWVGGARSAFTTLDYALEVGPVVEDDLVAMRWSAAGVYGGGIPGAAAERGAKVAFTGMDILRVVDGKFAEYWINSDLHVMLAQLKISA</sequence>
<evidence type="ECO:0000313" key="1">
    <source>
        <dbReference type="EMBL" id="GGP80948.1"/>
    </source>
</evidence>
<evidence type="ECO:0000313" key="2">
    <source>
        <dbReference type="Proteomes" id="UP000639606"/>
    </source>
</evidence>
<organism evidence="1 2">
    <name type="scientific">Saccharothrix coeruleofusca</name>
    <dbReference type="NCBI Taxonomy" id="33919"/>
    <lineage>
        <taxon>Bacteria</taxon>
        <taxon>Bacillati</taxon>
        <taxon>Actinomycetota</taxon>
        <taxon>Actinomycetes</taxon>
        <taxon>Pseudonocardiales</taxon>
        <taxon>Pseudonocardiaceae</taxon>
        <taxon>Saccharothrix</taxon>
    </lineage>
</organism>
<proteinExistence type="predicted"/>
<dbReference type="RefSeq" id="WP_189227028.1">
    <property type="nucleotide sequence ID" value="NZ_BMRG01000020.1"/>
</dbReference>
<dbReference type="InterPro" id="IPR009959">
    <property type="entry name" value="Cyclase_SnoaL-like"/>
</dbReference>
<gene>
    <name evidence="1" type="ORF">GCM10010185_63630</name>
</gene>
<reference evidence="1" key="1">
    <citation type="journal article" date="2014" name="Int. J. Syst. Evol. Microbiol.">
        <title>Complete genome sequence of Corynebacterium casei LMG S-19264T (=DSM 44701T), isolated from a smear-ripened cheese.</title>
        <authorList>
            <consortium name="US DOE Joint Genome Institute (JGI-PGF)"/>
            <person name="Walter F."/>
            <person name="Albersmeier A."/>
            <person name="Kalinowski J."/>
            <person name="Ruckert C."/>
        </authorList>
    </citation>
    <scope>NUCLEOTIDE SEQUENCE</scope>
    <source>
        <strain evidence="1">JCM 3313</strain>
    </source>
</reference>
<dbReference type="GO" id="GO:0030638">
    <property type="term" value="P:polyketide metabolic process"/>
    <property type="evidence" value="ECO:0007669"/>
    <property type="project" value="InterPro"/>
</dbReference>
<dbReference type="SUPFAM" id="SSF54427">
    <property type="entry name" value="NTF2-like"/>
    <property type="match status" value="1"/>
</dbReference>
<dbReference type="InterPro" id="IPR032710">
    <property type="entry name" value="NTF2-like_dom_sf"/>
</dbReference>
<protein>
    <recommendedName>
        <fullName evidence="3">SnoaL-like polyketide cyclase</fullName>
    </recommendedName>
</protein>
<dbReference type="Proteomes" id="UP000639606">
    <property type="component" value="Unassembled WGS sequence"/>
</dbReference>
<name>A0A918ATC1_9PSEU</name>
<evidence type="ECO:0008006" key="3">
    <source>
        <dbReference type="Google" id="ProtNLM"/>
    </source>
</evidence>
<keyword evidence="2" id="KW-1185">Reference proteome</keyword>
<dbReference type="Gene3D" id="3.10.450.50">
    <property type="match status" value="1"/>
</dbReference>
<dbReference type="EMBL" id="BMRG01000020">
    <property type="protein sequence ID" value="GGP80948.1"/>
    <property type="molecule type" value="Genomic_DNA"/>
</dbReference>
<reference evidence="1" key="2">
    <citation type="submission" date="2020-09" db="EMBL/GenBank/DDBJ databases">
        <authorList>
            <person name="Sun Q."/>
            <person name="Ohkuma M."/>
        </authorList>
    </citation>
    <scope>NUCLEOTIDE SEQUENCE</scope>
    <source>
        <strain evidence="1">JCM 3313</strain>
    </source>
</reference>